<dbReference type="EC" id="3.4.22.-" evidence="10"/>
<dbReference type="EMBL" id="CP053015">
    <property type="protein sequence ID" value="QJQ32643.1"/>
    <property type="molecule type" value="Genomic_DNA"/>
</dbReference>
<dbReference type="GO" id="GO:0008233">
    <property type="term" value="F:peptidase activity"/>
    <property type="evidence" value="ECO:0007669"/>
    <property type="project" value="UniProtKB-KW"/>
</dbReference>
<evidence type="ECO:0000256" key="7">
    <source>
        <dbReference type="ARBA" id="ARBA00023136"/>
    </source>
</evidence>
<feature type="transmembrane region" description="Helical" evidence="8">
    <location>
        <begin position="74"/>
        <end position="100"/>
    </location>
</feature>
<keyword evidence="3" id="KW-0645">Protease</keyword>
<gene>
    <name evidence="10" type="primary">xrtA</name>
    <name evidence="10" type="ORF">GV829_09425</name>
</gene>
<accession>A0A6M4AU84</accession>
<evidence type="ECO:0000313" key="11">
    <source>
        <dbReference type="Proteomes" id="UP000503018"/>
    </source>
</evidence>
<feature type="transmembrane region" description="Helical" evidence="8">
    <location>
        <begin position="295"/>
        <end position="316"/>
    </location>
</feature>
<keyword evidence="2" id="KW-1003">Cell membrane</keyword>
<name>A0A6M4AU84_9SPHN</name>
<evidence type="ECO:0000256" key="3">
    <source>
        <dbReference type="ARBA" id="ARBA00022670"/>
    </source>
</evidence>
<evidence type="ECO:0000256" key="2">
    <source>
        <dbReference type="ARBA" id="ARBA00022475"/>
    </source>
</evidence>
<dbReference type="InterPro" id="IPR017540">
    <property type="entry name" value="Exosortase-1"/>
</dbReference>
<dbReference type="InterPro" id="IPR014263">
    <property type="entry name" value="Methanolan_biosynth_EpsI"/>
</dbReference>
<feature type="domain" description="Methanolan biosynthesis EpsI" evidence="9">
    <location>
        <begin position="305"/>
        <end position="487"/>
    </location>
</feature>
<protein>
    <submittedName>
        <fullName evidence="10">Exosortase A</fullName>
        <ecNumber evidence="10">3.4.22.-</ecNumber>
    </submittedName>
</protein>
<dbReference type="RefSeq" id="WP_169946101.1">
    <property type="nucleotide sequence ID" value="NZ_CP053015.1"/>
</dbReference>
<sequence length="502" mass="54977">MNVALETGRGWWSHLRVLILAWMVLLAAFHRDVIHLVSLWLNSSTFNHCILLLPVIGWLIWLRRHELALLTPRAWTPGLLWMAGGSMVWIVGDAASVAMLRQIGLVVMVQGTVPALLGPQVTRGLLFPLGYSFFLIPFGEELVPPMQMLTADMAMAMLRLFGIPAYIDGIFITTPYGYFAVAEACSGVKFLVAMAALAVLAAHLCFKTMWRRLLFLAFAMIVPILANGVRAFSTILIAEYWGTDFAASADHVIYGWFFFGIVIALIGWAAYPWFDRDPEDVMIDGRRLAGFWPGKDHGLAVLAPVALVLVLAPLAVDRISAARAQPLPVMAVDLGPPGWQLVEGEATDWRPRFDGADMLSCRRFARSPDGPVVDRCMAGFVRQGEGRELVGFGQGALDPDSDWRWGRNLPAIGSGQAVRMVAGTQVRDTLTVYMIDGTVTSRPAKVKWLTLKARLTGGDERAYALVLSAQPATGDGAQDRIARFVGDSGGLETMVARLTAQR</sequence>
<organism evidence="10 11">
    <name type="scientific">Sphingomonas lacunae</name>
    <dbReference type="NCBI Taxonomy" id="2698828"/>
    <lineage>
        <taxon>Bacteria</taxon>
        <taxon>Pseudomonadati</taxon>
        <taxon>Pseudomonadota</taxon>
        <taxon>Alphaproteobacteria</taxon>
        <taxon>Sphingomonadales</taxon>
        <taxon>Sphingomonadaceae</taxon>
        <taxon>Sphingomonas</taxon>
    </lineage>
</organism>
<keyword evidence="6 8" id="KW-1133">Transmembrane helix</keyword>
<dbReference type="NCBIfam" id="TIGR02602">
    <property type="entry name" value="8TM_EpsH"/>
    <property type="match status" value="1"/>
</dbReference>
<feature type="transmembrane region" description="Helical" evidence="8">
    <location>
        <begin position="213"/>
        <end position="241"/>
    </location>
</feature>
<keyword evidence="5 10" id="KW-0378">Hydrolase</keyword>
<dbReference type="InterPro" id="IPR013426">
    <property type="entry name" value="EpsH-like"/>
</dbReference>
<reference evidence="10 11" key="1">
    <citation type="submission" date="2020-01" db="EMBL/GenBank/DDBJ databases">
        <title>Sphingomonas sp. strain CSW-10.</title>
        <authorList>
            <person name="Chen W.-M."/>
        </authorList>
    </citation>
    <scope>NUCLEOTIDE SEQUENCE [LARGE SCALE GENOMIC DNA]</scope>
    <source>
        <strain evidence="10 11">CSW-10</strain>
    </source>
</reference>
<dbReference type="InterPro" id="IPR019127">
    <property type="entry name" value="Exosortase"/>
</dbReference>
<dbReference type="NCBIfam" id="TIGR02914">
    <property type="entry name" value="EpsI_fam"/>
    <property type="match status" value="1"/>
</dbReference>
<keyword evidence="4 8" id="KW-0812">Transmembrane</keyword>
<feature type="transmembrane region" description="Helical" evidence="8">
    <location>
        <begin position="187"/>
        <end position="206"/>
    </location>
</feature>
<evidence type="ECO:0000256" key="8">
    <source>
        <dbReference type="SAM" id="Phobius"/>
    </source>
</evidence>
<dbReference type="Pfam" id="PF11984">
    <property type="entry name" value="DUF3485"/>
    <property type="match status" value="1"/>
</dbReference>
<feature type="transmembrane region" description="Helical" evidence="8">
    <location>
        <begin position="160"/>
        <end position="181"/>
    </location>
</feature>
<dbReference type="GO" id="GO:0005886">
    <property type="term" value="C:plasma membrane"/>
    <property type="evidence" value="ECO:0007669"/>
    <property type="project" value="UniProtKB-SubCell"/>
</dbReference>
<evidence type="ECO:0000256" key="4">
    <source>
        <dbReference type="ARBA" id="ARBA00022692"/>
    </source>
</evidence>
<dbReference type="Pfam" id="PF09721">
    <property type="entry name" value="Exosortase_EpsH"/>
    <property type="match status" value="1"/>
</dbReference>
<dbReference type="InterPro" id="IPR026392">
    <property type="entry name" value="Exo/Archaeosortase_dom"/>
</dbReference>
<evidence type="ECO:0000256" key="6">
    <source>
        <dbReference type="ARBA" id="ARBA00022989"/>
    </source>
</evidence>
<proteinExistence type="predicted"/>
<evidence type="ECO:0000313" key="10">
    <source>
        <dbReference type="EMBL" id="QJQ32643.1"/>
    </source>
</evidence>
<dbReference type="AlphaFoldDB" id="A0A6M4AU84"/>
<dbReference type="GO" id="GO:0006508">
    <property type="term" value="P:proteolysis"/>
    <property type="evidence" value="ECO:0007669"/>
    <property type="project" value="UniProtKB-KW"/>
</dbReference>
<evidence type="ECO:0000256" key="5">
    <source>
        <dbReference type="ARBA" id="ARBA00022801"/>
    </source>
</evidence>
<keyword evidence="7 8" id="KW-0472">Membrane</keyword>
<dbReference type="Proteomes" id="UP000503018">
    <property type="component" value="Chromosome"/>
</dbReference>
<dbReference type="NCBIfam" id="TIGR04178">
    <property type="entry name" value="exo_archaeo"/>
    <property type="match status" value="1"/>
</dbReference>
<comment type="subcellular location">
    <subcellularLocation>
        <location evidence="1">Cell membrane</location>
        <topology evidence="1">Multi-pass membrane protein</topology>
    </subcellularLocation>
</comment>
<evidence type="ECO:0000256" key="1">
    <source>
        <dbReference type="ARBA" id="ARBA00004651"/>
    </source>
</evidence>
<evidence type="ECO:0000259" key="9">
    <source>
        <dbReference type="Pfam" id="PF11984"/>
    </source>
</evidence>
<keyword evidence="11" id="KW-1185">Reference proteome</keyword>
<feature type="transmembrane region" description="Helical" evidence="8">
    <location>
        <begin position="253"/>
        <end position="274"/>
    </location>
</feature>
<feature type="transmembrane region" description="Helical" evidence="8">
    <location>
        <begin position="12"/>
        <end position="30"/>
    </location>
</feature>
<dbReference type="NCBIfam" id="TIGR03109">
    <property type="entry name" value="exosort_XrtA"/>
    <property type="match status" value="1"/>
</dbReference>
<dbReference type="KEGG" id="slan:GV829_09425"/>
<feature type="transmembrane region" description="Helical" evidence="8">
    <location>
        <begin position="45"/>
        <end position="62"/>
    </location>
</feature>